<evidence type="ECO:0000313" key="2">
    <source>
        <dbReference type="EMBL" id="KAK1463383.1"/>
    </source>
</evidence>
<reference evidence="2 3" key="1">
    <citation type="submission" date="2016-10" db="EMBL/GenBank/DDBJ databases">
        <title>The genome sequence of Colletotrichum fioriniae PJ7.</title>
        <authorList>
            <person name="Baroncelli R."/>
        </authorList>
    </citation>
    <scope>NUCLEOTIDE SEQUENCE [LARGE SCALE GENOMIC DNA]</scope>
    <source>
        <strain evidence="2">Col 31</strain>
    </source>
</reference>
<organism evidence="2 3">
    <name type="scientific">Colletotrichum melonis</name>
    <dbReference type="NCBI Taxonomy" id="1209925"/>
    <lineage>
        <taxon>Eukaryota</taxon>
        <taxon>Fungi</taxon>
        <taxon>Dikarya</taxon>
        <taxon>Ascomycota</taxon>
        <taxon>Pezizomycotina</taxon>
        <taxon>Sordariomycetes</taxon>
        <taxon>Hypocreomycetidae</taxon>
        <taxon>Glomerellales</taxon>
        <taxon>Glomerellaceae</taxon>
        <taxon>Colletotrichum</taxon>
        <taxon>Colletotrichum acutatum species complex</taxon>
    </lineage>
</organism>
<sequence>MEPAGPHFVGGLWTIMRECESLLALGCQLLTLRIFDSHPASRRRSTDPRKPESNGEDRGTVAVIPNATWTRKAGGECIRLGMKRHTHETVTWGTIYFRGRE</sequence>
<evidence type="ECO:0000256" key="1">
    <source>
        <dbReference type="SAM" id="MobiDB-lite"/>
    </source>
</evidence>
<dbReference type="Proteomes" id="UP001239795">
    <property type="component" value="Unassembled WGS sequence"/>
</dbReference>
<dbReference type="AlphaFoldDB" id="A0AAI9UTM8"/>
<feature type="compositionally biased region" description="Basic and acidic residues" evidence="1">
    <location>
        <begin position="44"/>
        <end position="59"/>
    </location>
</feature>
<protein>
    <submittedName>
        <fullName evidence="2">Uncharacterized protein</fullName>
    </submittedName>
</protein>
<evidence type="ECO:0000313" key="3">
    <source>
        <dbReference type="Proteomes" id="UP001239795"/>
    </source>
</evidence>
<feature type="region of interest" description="Disordered" evidence="1">
    <location>
        <begin position="39"/>
        <end position="59"/>
    </location>
</feature>
<comment type="caution">
    <text evidence="2">The sequence shown here is derived from an EMBL/GenBank/DDBJ whole genome shotgun (WGS) entry which is preliminary data.</text>
</comment>
<name>A0AAI9UTM8_9PEZI</name>
<keyword evidence="3" id="KW-1185">Reference proteome</keyword>
<proteinExistence type="predicted"/>
<dbReference type="EMBL" id="MLGG01000007">
    <property type="protein sequence ID" value="KAK1463383.1"/>
    <property type="molecule type" value="Genomic_DNA"/>
</dbReference>
<gene>
    <name evidence="2" type="ORF">CMEL01_13452</name>
</gene>
<accession>A0AAI9UTM8</accession>